<keyword evidence="3" id="KW-1185">Reference proteome</keyword>
<organism evidence="2 3">
    <name type="scientific">Nosema granulosis</name>
    <dbReference type="NCBI Taxonomy" id="83296"/>
    <lineage>
        <taxon>Eukaryota</taxon>
        <taxon>Fungi</taxon>
        <taxon>Fungi incertae sedis</taxon>
        <taxon>Microsporidia</taxon>
        <taxon>Nosematidae</taxon>
        <taxon>Nosema</taxon>
    </lineage>
</organism>
<gene>
    <name evidence="2" type="ORF">NGRA_2929</name>
</gene>
<dbReference type="SMART" id="SM01126">
    <property type="entry name" value="DDE_Tnp_IS1595"/>
    <property type="match status" value="1"/>
</dbReference>
<accession>A0A9P6GWG7</accession>
<reference evidence="2 3" key="1">
    <citation type="journal article" date="2020" name="Genome Biol. Evol.">
        <title>Comparative genomics of strictly vertically transmitted, feminizing microsporidia endosymbionts of amphipod crustaceans.</title>
        <authorList>
            <person name="Cormier A."/>
            <person name="Chebbi M.A."/>
            <person name="Giraud I."/>
            <person name="Wattier R."/>
            <person name="Teixeira M."/>
            <person name="Gilbert C."/>
            <person name="Rigaud T."/>
            <person name="Cordaux R."/>
        </authorList>
    </citation>
    <scope>NUCLEOTIDE SEQUENCE [LARGE SCALE GENOMIC DNA]</scope>
    <source>
        <strain evidence="2 3">Ou3-Ou53</strain>
    </source>
</reference>
<evidence type="ECO:0000313" key="2">
    <source>
        <dbReference type="EMBL" id="KAF9760974.1"/>
    </source>
</evidence>
<comment type="caution">
    <text evidence="2">The sequence shown here is derived from an EMBL/GenBank/DDBJ whole genome shotgun (WGS) entry which is preliminary data.</text>
</comment>
<name>A0A9P6GWG7_9MICR</name>
<feature type="domain" description="ISXO2-like transposase" evidence="1">
    <location>
        <begin position="11"/>
        <end position="134"/>
    </location>
</feature>
<protein>
    <recommendedName>
        <fullName evidence="1">ISXO2-like transposase domain-containing protein</fullName>
    </recommendedName>
</protein>
<dbReference type="InterPro" id="IPR024445">
    <property type="entry name" value="Tnp_ISXO2-like"/>
</dbReference>
<dbReference type="EMBL" id="SBJO01000465">
    <property type="protein sequence ID" value="KAF9760974.1"/>
    <property type="molecule type" value="Genomic_DNA"/>
</dbReference>
<dbReference type="PANTHER" id="PTHR47163:SF2">
    <property type="entry name" value="SI:DKEY-17M8.2"/>
    <property type="match status" value="1"/>
</dbReference>
<proteinExistence type="predicted"/>
<dbReference type="InterPro" id="IPR053164">
    <property type="entry name" value="IS1016-like_transposase"/>
</dbReference>
<sequence length="135" mass="15372">MEHNLSRNRFMMGCNGTAVQVDETAICRGRIIRDPTSSYDNIPNVTWLVGVIEETPEQRVILKIVPDRTIDALKSFIEAVIIPETLFKTDGVPSYPRVIREIGCINSVVNHSREYVNDVGDHTNLIENLWKYLNT</sequence>
<dbReference type="OrthoDB" id="10659663at2759"/>
<dbReference type="Pfam" id="PF12762">
    <property type="entry name" value="DDE_Tnp_IS1595"/>
    <property type="match status" value="1"/>
</dbReference>
<dbReference type="AlphaFoldDB" id="A0A9P6GWG7"/>
<dbReference type="Proteomes" id="UP000740883">
    <property type="component" value="Unassembled WGS sequence"/>
</dbReference>
<evidence type="ECO:0000259" key="1">
    <source>
        <dbReference type="SMART" id="SM01126"/>
    </source>
</evidence>
<evidence type="ECO:0000313" key="3">
    <source>
        <dbReference type="Proteomes" id="UP000740883"/>
    </source>
</evidence>
<dbReference type="PANTHER" id="PTHR47163">
    <property type="entry name" value="DDE_TNP_IS1595 DOMAIN-CONTAINING PROTEIN"/>
    <property type="match status" value="1"/>
</dbReference>